<dbReference type="Gene3D" id="1.20.120.520">
    <property type="entry name" value="nmb1532 protein domain like"/>
    <property type="match status" value="1"/>
</dbReference>
<feature type="domain" description="Hemerythrin-like" evidence="1">
    <location>
        <begin position="55"/>
        <end position="182"/>
    </location>
</feature>
<dbReference type="EMBL" id="LQOT01000057">
    <property type="protein sequence ID" value="ORV43367.1"/>
    <property type="molecule type" value="Genomic_DNA"/>
</dbReference>
<dbReference type="InterPro" id="IPR012312">
    <property type="entry name" value="Hemerythrin-like"/>
</dbReference>
<evidence type="ECO:0000313" key="3">
    <source>
        <dbReference type="Proteomes" id="UP000193465"/>
    </source>
</evidence>
<protein>
    <recommendedName>
        <fullName evidence="1">Hemerythrin-like domain-containing protein</fullName>
    </recommendedName>
</protein>
<dbReference type="PANTHER" id="PTHR39966">
    <property type="entry name" value="BLL2471 PROTEIN-RELATED"/>
    <property type="match status" value="1"/>
</dbReference>
<dbReference type="Pfam" id="PF01814">
    <property type="entry name" value="Hemerythrin"/>
    <property type="match status" value="1"/>
</dbReference>
<dbReference type="STRING" id="188915.AWC02_15290"/>
<evidence type="ECO:0000259" key="1">
    <source>
        <dbReference type="Pfam" id="PF01814"/>
    </source>
</evidence>
<dbReference type="AlphaFoldDB" id="A0A1X1TFQ0"/>
<accession>A0A1X1TFQ0</accession>
<dbReference type="RefSeq" id="WP_085129600.1">
    <property type="nucleotide sequence ID" value="NZ_LQOT01000057.1"/>
</dbReference>
<name>A0A1X1TFQ0_9MYCO</name>
<comment type="caution">
    <text evidence="2">The sequence shown here is derived from an EMBL/GenBank/DDBJ whole genome shotgun (WGS) entry which is preliminary data.</text>
</comment>
<dbReference type="CDD" id="cd12108">
    <property type="entry name" value="Hr-like"/>
    <property type="match status" value="1"/>
</dbReference>
<sequence>MPGNDAPKRLIDRRLFVAGLGAAGIGVWTSACAGDAETDANGHADHDEQEVSPGEDLMREHGVLKRVLLIYDEAGRRIDAGKDLPPDAVADSADIIRTFIEDYHEKLEEDYLFPRFEKAGQLTDLTKVLRSQHQAGRRLTDRIRYLATPQTLRAPESAGELRTLLRQFTQMYEPHEAREDTVPLKQATIDIRATSGASPRSEYRNAISDIDMDASFATPAQEYRFSISQLDIKGWCGCGRSQANSGWAG</sequence>
<reference evidence="2 3" key="1">
    <citation type="submission" date="2016-01" db="EMBL/GenBank/DDBJ databases">
        <title>The new phylogeny of the genus Mycobacterium.</title>
        <authorList>
            <person name="Tarcisio F."/>
            <person name="Conor M."/>
            <person name="Antonella G."/>
            <person name="Elisabetta G."/>
            <person name="Giulia F.S."/>
            <person name="Sara T."/>
            <person name="Anna F."/>
            <person name="Clotilde B."/>
            <person name="Roberto B."/>
            <person name="Veronica D.S."/>
            <person name="Fabio R."/>
            <person name="Monica P."/>
            <person name="Olivier J."/>
            <person name="Enrico T."/>
            <person name="Nicola S."/>
        </authorList>
    </citation>
    <scope>NUCLEOTIDE SEQUENCE [LARGE SCALE GENOMIC DNA]</scope>
    <source>
        <strain evidence="2 3">ATCC 27353</strain>
    </source>
</reference>
<dbReference type="PANTHER" id="PTHR39966:SF1">
    <property type="entry name" value="HEMERYTHRIN-LIKE DOMAIN-CONTAINING PROTEIN"/>
    <property type="match status" value="1"/>
</dbReference>
<organism evidence="2 3">
    <name type="scientific">Mycolicibacter engbaekii</name>
    <dbReference type="NCBI Taxonomy" id="188915"/>
    <lineage>
        <taxon>Bacteria</taxon>
        <taxon>Bacillati</taxon>
        <taxon>Actinomycetota</taxon>
        <taxon>Actinomycetes</taxon>
        <taxon>Mycobacteriales</taxon>
        <taxon>Mycobacteriaceae</taxon>
        <taxon>Mycolicibacter</taxon>
    </lineage>
</organism>
<dbReference type="Proteomes" id="UP000193465">
    <property type="component" value="Unassembled WGS sequence"/>
</dbReference>
<dbReference type="GO" id="GO:0005886">
    <property type="term" value="C:plasma membrane"/>
    <property type="evidence" value="ECO:0007669"/>
    <property type="project" value="TreeGrafter"/>
</dbReference>
<keyword evidence="3" id="KW-1185">Reference proteome</keyword>
<proteinExistence type="predicted"/>
<evidence type="ECO:0000313" key="2">
    <source>
        <dbReference type="EMBL" id="ORV43367.1"/>
    </source>
</evidence>
<gene>
    <name evidence="2" type="ORF">AWC02_15290</name>
</gene>